<protein>
    <submittedName>
        <fullName evidence="4">G_PROTEIN_RECEP_F1_2 domain-containing protein</fullName>
    </submittedName>
</protein>
<keyword evidence="3" id="KW-1185">Reference proteome</keyword>
<reference evidence="2 3" key="2">
    <citation type="submission" date="2018-11" db="EMBL/GenBank/DDBJ databases">
        <authorList>
            <consortium name="Pathogen Informatics"/>
        </authorList>
    </citation>
    <scope>NUCLEOTIDE SEQUENCE [LARGE SCALE GENOMIC DNA]</scope>
</reference>
<proteinExistence type="predicted"/>
<keyword evidence="1" id="KW-0812">Transmembrane</keyword>
<keyword evidence="1" id="KW-0472">Membrane</keyword>
<reference evidence="4" key="1">
    <citation type="submission" date="2016-04" db="UniProtKB">
        <authorList>
            <consortium name="WormBaseParasite"/>
        </authorList>
    </citation>
    <scope>IDENTIFICATION</scope>
</reference>
<evidence type="ECO:0000313" key="4">
    <source>
        <dbReference type="WBParaSite" id="BPAG_0000800501-mRNA-1"/>
    </source>
</evidence>
<feature type="transmembrane region" description="Helical" evidence="1">
    <location>
        <begin position="239"/>
        <end position="261"/>
    </location>
</feature>
<sequence>MPSISALSPHYYKSFRPLKNDDKDLKFCDNGHSTSTCYIDAQQSTESLFRLLLQSQTAYAQYVKLITLFIFAVIHVIYMVPFLSIFAAVASNIDVTDVTPNTESFHFRHFVETLTDYNENMWIIVSSMCVALSTSCFILMPNTSSRKIAYDIVIYTDRDHFQFQIRGIDFLTFGTLPFFLVARLILLNSIFEQLPIVIREIQLIQYSKQLSAALHCSFIPVKEVPLCDQVIRNALFPAYIIKFLTILAILTVAYMLLAYLIEWCLKHWFPPQCNHSKHVSIYAPIAMVV</sequence>
<evidence type="ECO:0000313" key="3">
    <source>
        <dbReference type="Proteomes" id="UP000278627"/>
    </source>
</evidence>
<feature type="transmembrane region" description="Helical" evidence="1">
    <location>
        <begin position="65"/>
        <end position="90"/>
    </location>
</feature>
<dbReference type="WBParaSite" id="BPAG_0000800501-mRNA-1">
    <property type="protein sequence ID" value="BPAG_0000800501-mRNA-1"/>
    <property type="gene ID" value="BPAG_0000800501"/>
</dbReference>
<accession>A0A158PQM8</accession>
<organism evidence="4">
    <name type="scientific">Brugia pahangi</name>
    <name type="common">Filarial nematode worm</name>
    <dbReference type="NCBI Taxonomy" id="6280"/>
    <lineage>
        <taxon>Eukaryota</taxon>
        <taxon>Metazoa</taxon>
        <taxon>Ecdysozoa</taxon>
        <taxon>Nematoda</taxon>
        <taxon>Chromadorea</taxon>
        <taxon>Rhabditida</taxon>
        <taxon>Spirurina</taxon>
        <taxon>Spiruromorpha</taxon>
        <taxon>Filarioidea</taxon>
        <taxon>Onchocercidae</taxon>
        <taxon>Brugia</taxon>
    </lineage>
</organism>
<evidence type="ECO:0000256" key="1">
    <source>
        <dbReference type="SAM" id="Phobius"/>
    </source>
</evidence>
<dbReference type="Proteomes" id="UP000278627">
    <property type="component" value="Unassembled WGS sequence"/>
</dbReference>
<feature type="transmembrane region" description="Helical" evidence="1">
    <location>
        <begin position="170"/>
        <end position="191"/>
    </location>
</feature>
<evidence type="ECO:0000313" key="2">
    <source>
        <dbReference type="EMBL" id="VDN89153.1"/>
    </source>
</evidence>
<dbReference type="AlphaFoldDB" id="A0A158PQM8"/>
<name>A0A158PQM8_BRUPA</name>
<gene>
    <name evidence="2" type="ORF">BPAG_LOCUS7967</name>
</gene>
<dbReference type="EMBL" id="UZAD01013129">
    <property type="protein sequence ID" value="VDN89153.1"/>
    <property type="molecule type" value="Genomic_DNA"/>
</dbReference>
<keyword evidence="1" id="KW-1133">Transmembrane helix</keyword>
<feature type="transmembrane region" description="Helical" evidence="1">
    <location>
        <begin position="121"/>
        <end position="140"/>
    </location>
</feature>